<dbReference type="OrthoDB" id="9998658at2759"/>
<dbReference type="Proteomes" id="UP000663829">
    <property type="component" value="Unassembled WGS sequence"/>
</dbReference>
<evidence type="ECO:0000313" key="1">
    <source>
        <dbReference type="EMBL" id="CAF1530101.1"/>
    </source>
</evidence>
<organism evidence="1 3">
    <name type="scientific">Didymodactylos carnosus</name>
    <dbReference type="NCBI Taxonomy" id="1234261"/>
    <lineage>
        <taxon>Eukaryota</taxon>
        <taxon>Metazoa</taxon>
        <taxon>Spiralia</taxon>
        <taxon>Gnathifera</taxon>
        <taxon>Rotifera</taxon>
        <taxon>Eurotatoria</taxon>
        <taxon>Bdelloidea</taxon>
        <taxon>Philodinida</taxon>
        <taxon>Philodinidae</taxon>
        <taxon>Didymodactylos</taxon>
    </lineage>
</organism>
<keyword evidence="3" id="KW-1185">Reference proteome</keyword>
<accession>A0A815VGZ8</accession>
<gene>
    <name evidence="1" type="ORF">GPM918_LOCUS37998</name>
    <name evidence="2" type="ORF">SRO942_LOCUS38789</name>
</gene>
<protein>
    <submittedName>
        <fullName evidence="1">Uncharacterized protein</fullName>
    </submittedName>
</protein>
<reference evidence="1" key="1">
    <citation type="submission" date="2021-02" db="EMBL/GenBank/DDBJ databases">
        <authorList>
            <person name="Nowell W R."/>
        </authorList>
    </citation>
    <scope>NUCLEOTIDE SEQUENCE</scope>
</reference>
<dbReference type="AlphaFoldDB" id="A0A815VGZ8"/>
<dbReference type="EMBL" id="CAJNOQ010024703">
    <property type="protein sequence ID" value="CAF1530101.1"/>
    <property type="molecule type" value="Genomic_DNA"/>
</dbReference>
<evidence type="ECO:0000313" key="3">
    <source>
        <dbReference type="Proteomes" id="UP000663829"/>
    </source>
</evidence>
<proteinExistence type="predicted"/>
<sequence length="170" mass="20256">MFVPTVERGNDKAEKTRDDVQIYYISQKYIQMEEKFPDEIFIEFFHCIPIVDLYRAFYGLNYRLNCILMDRRSTNLSLNLFKMSLNDQTYLQENIFQNLPSIRNKITYMKSDYYVGGAVISYNLPRFLSDINNYKNLHSITLTLFNGDHLKQILNLSFESREKLTCLKLQ</sequence>
<evidence type="ECO:0000313" key="2">
    <source>
        <dbReference type="EMBL" id="CAF4389283.1"/>
    </source>
</evidence>
<dbReference type="EMBL" id="CAJOBC010090282">
    <property type="protein sequence ID" value="CAF4389283.1"/>
    <property type="molecule type" value="Genomic_DNA"/>
</dbReference>
<name>A0A815VGZ8_9BILA</name>
<comment type="caution">
    <text evidence="1">The sequence shown here is derived from an EMBL/GenBank/DDBJ whole genome shotgun (WGS) entry which is preliminary data.</text>
</comment>
<dbReference type="Proteomes" id="UP000681722">
    <property type="component" value="Unassembled WGS sequence"/>
</dbReference>